<evidence type="ECO:0000256" key="1">
    <source>
        <dbReference type="SAM" id="Phobius"/>
    </source>
</evidence>
<dbReference type="Proteomes" id="UP000095390">
    <property type="component" value="Unassembled WGS sequence"/>
</dbReference>
<dbReference type="Pfam" id="PF19478">
    <property type="entry name" value="TrbL_2"/>
    <property type="match status" value="1"/>
</dbReference>
<feature type="transmembrane region" description="Helical" evidence="1">
    <location>
        <begin position="65"/>
        <end position="83"/>
    </location>
</feature>
<feature type="transmembrane region" description="Helical" evidence="1">
    <location>
        <begin position="166"/>
        <end position="192"/>
    </location>
</feature>
<evidence type="ECO:0000313" key="2">
    <source>
        <dbReference type="EMBL" id="CUN07902.1"/>
    </source>
</evidence>
<name>A0A173TYC7_9FIRM</name>
<protein>
    <recommendedName>
        <fullName evidence="4">Conjugal transfer protein TrbL</fullName>
    </recommendedName>
</protein>
<feature type="transmembrane region" description="Helical" evidence="1">
    <location>
        <begin position="228"/>
        <end position="252"/>
    </location>
</feature>
<dbReference type="OrthoDB" id="9805295at2"/>
<proteinExistence type="predicted"/>
<evidence type="ECO:0000313" key="3">
    <source>
        <dbReference type="Proteomes" id="UP000095390"/>
    </source>
</evidence>
<dbReference type="InterPro" id="IPR045798">
    <property type="entry name" value="TrbL_Firmicutes"/>
</dbReference>
<keyword evidence="1" id="KW-0812">Transmembrane</keyword>
<organism evidence="2 3">
    <name type="scientific">Anaerobutyricum hallii</name>
    <dbReference type="NCBI Taxonomy" id="39488"/>
    <lineage>
        <taxon>Bacteria</taxon>
        <taxon>Bacillati</taxon>
        <taxon>Bacillota</taxon>
        <taxon>Clostridia</taxon>
        <taxon>Lachnospirales</taxon>
        <taxon>Lachnospiraceae</taxon>
        <taxon>Anaerobutyricum</taxon>
    </lineage>
</organism>
<keyword evidence="1" id="KW-0472">Membrane</keyword>
<gene>
    <name evidence="2" type="ORF">ERS852578_02055</name>
</gene>
<keyword evidence="1" id="KW-1133">Transmembrane helix</keyword>
<dbReference type="AlphaFoldDB" id="A0A173TYC7"/>
<reference evidence="2 3" key="1">
    <citation type="submission" date="2015-09" db="EMBL/GenBank/DDBJ databases">
        <authorList>
            <consortium name="Pathogen Informatics"/>
        </authorList>
    </citation>
    <scope>NUCLEOTIDE SEQUENCE [LARGE SCALE GENOMIC DNA]</scope>
    <source>
        <strain evidence="2 3">2789STDY5834966</strain>
    </source>
</reference>
<sequence length="290" mass="32247">MFSQIFDAIEEWMRELLTGMITSNLDTMFTDVNQKTGEIATQVGQTPQGWNGSIFSMIRNLSDSVIMPIAGIIITLILCYELISMLTERNNMHDIDTWMFFKYFVKMWIAVYLVSNTFTITMAVFDVGQHVVNSAAGVISGNTAIDISSALTDLSATLESMEIGELVVLALETLIAGFCMRILSVLITVIMYGRMIEIYLYTSVAPIPFATMSNREWGQIGTNYFRGLFALAFQAFLMMVCVAIYAVLVAGIQYSDNLSSSLFGVMAYTVILCYSLFKTASLSKSIFNAH</sequence>
<dbReference type="EMBL" id="CYYC01000025">
    <property type="protein sequence ID" value="CUN07902.1"/>
    <property type="molecule type" value="Genomic_DNA"/>
</dbReference>
<evidence type="ECO:0008006" key="4">
    <source>
        <dbReference type="Google" id="ProtNLM"/>
    </source>
</evidence>
<feature type="transmembrane region" description="Helical" evidence="1">
    <location>
        <begin position="103"/>
        <end position="125"/>
    </location>
</feature>
<accession>A0A173TYC7</accession>
<dbReference type="RefSeq" id="WP_055183034.1">
    <property type="nucleotide sequence ID" value="NZ_CYYC01000025.1"/>
</dbReference>
<feature type="transmembrane region" description="Helical" evidence="1">
    <location>
        <begin position="258"/>
        <end position="277"/>
    </location>
</feature>